<accession>A0ABQ5Y8S1</accession>
<dbReference type="PANTHER" id="PTHR21600:SF84">
    <property type="entry name" value="PSEUDOURIDINE SYNTHASE RSUA_RLUA-LIKE DOMAIN-CONTAINING PROTEIN"/>
    <property type="match status" value="1"/>
</dbReference>
<name>A0ABQ5Y8S1_9NEIS</name>
<dbReference type="InterPro" id="IPR020103">
    <property type="entry name" value="PsdUridine_synth_cat_dom_sf"/>
</dbReference>
<evidence type="ECO:0000313" key="2">
    <source>
        <dbReference type="EMBL" id="GLR11330.1"/>
    </source>
</evidence>
<dbReference type="SUPFAM" id="SSF55120">
    <property type="entry name" value="Pseudouridine synthase"/>
    <property type="match status" value="1"/>
</dbReference>
<feature type="domain" description="Pseudouridine synthase RsuA/RluA-like" evidence="1">
    <location>
        <begin position="96"/>
        <end position="242"/>
    </location>
</feature>
<proteinExistence type="predicted"/>
<dbReference type="Pfam" id="PF00849">
    <property type="entry name" value="PseudoU_synth_2"/>
    <property type="match status" value="1"/>
</dbReference>
<dbReference type="PANTHER" id="PTHR21600">
    <property type="entry name" value="MITOCHONDRIAL RNA PSEUDOURIDINE SYNTHASE"/>
    <property type="match status" value="1"/>
</dbReference>
<dbReference type="Gene3D" id="3.30.2350.10">
    <property type="entry name" value="Pseudouridine synthase"/>
    <property type="match status" value="1"/>
</dbReference>
<reference evidence="3" key="1">
    <citation type="journal article" date="2019" name="Int. J. Syst. Evol. Microbiol.">
        <title>The Global Catalogue of Microorganisms (GCM) 10K type strain sequencing project: providing services to taxonomists for standard genome sequencing and annotation.</title>
        <authorList>
            <consortium name="The Broad Institute Genomics Platform"/>
            <consortium name="The Broad Institute Genome Sequencing Center for Infectious Disease"/>
            <person name="Wu L."/>
            <person name="Ma J."/>
        </authorList>
    </citation>
    <scope>NUCLEOTIDE SEQUENCE [LARGE SCALE GENOMIC DNA]</scope>
    <source>
        <strain evidence="3">NBRC 110044</strain>
    </source>
</reference>
<sequence length="304" mass="34677">MKAPLPLRDGVAPSYLWLPAGQWPDLLSFLVQRFPHVAETVLRGRLERGELVDEAGRALACSSAYRPGSRIWYYREVPAETPVPFEEVILHRDARLLVVDKPHFLSAIPAGRHLRETLLTRLRDKLDLPELTPVHRLDRETAGVMLFCLHPPSRGAYQKLFEARQVEKVYEAIAPFRPDLALPRVHRSRLEEGEGFFAMREVEGDANSETRISLIGRLGELGHYRLEPHTGKKHQLRAHMAALGIPILHDPWYPVLTEGKGDDFSQPLKLLAREIRFVDPYDGRHHSYRSIRSLTEDKPQPAAV</sequence>
<dbReference type="InterPro" id="IPR050188">
    <property type="entry name" value="RluA_PseudoU_synthase"/>
</dbReference>
<gene>
    <name evidence="2" type="ORF">GCM10007907_01200</name>
</gene>
<organism evidence="2 3">
    <name type="scientific">Chitinimonas prasina</name>
    <dbReference type="NCBI Taxonomy" id="1434937"/>
    <lineage>
        <taxon>Bacteria</taxon>
        <taxon>Pseudomonadati</taxon>
        <taxon>Pseudomonadota</taxon>
        <taxon>Betaproteobacteria</taxon>
        <taxon>Neisseriales</taxon>
        <taxon>Chitinibacteraceae</taxon>
        <taxon>Chitinimonas</taxon>
    </lineage>
</organism>
<comment type="caution">
    <text evidence="2">The sequence shown here is derived from an EMBL/GenBank/DDBJ whole genome shotgun (WGS) entry which is preliminary data.</text>
</comment>
<dbReference type="InterPro" id="IPR006224">
    <property type="entry name" value="PsdUridine_synth_RluA-like_CS"/>
</dbReference>
<dbReference type="EMBL" id="BSOG01000001">
    <property type="protein sequence ID" value="GLR11330.1"/>
    <property type="molecule type" value="Genomic_DNA"/>
</dbReference>
<dbReference type="Proteomes" id="UP001156706">
    <property type="component" value="Unassembled WGS sequence"/>
</dbReference>
<keyword evidence="3" id="KW-1185">Reference proteome</keyword>
<dbReference type="PROSITE" id="PS01129">
    <property type="entry name" value="PSI_RLU"/>
    <property type="match status" value="1"/>
</dbReference>
<evidence type="ECO:0000259" key="1">
    <source>
        <dbReference type="Pfam" id="PF00849"/>
    </source>
</evidence>
<protein>
    <submittedName>
        <fullName evidence="2">Pseudouridylate synthase</fullName>
    </submittedName>
</protein>
<evidence type="ECO:0000313" key="3">
    <source>
        <dbReference type="Proteomes" id="UP001156706"/>
    </source>
</evidence>
<dbReference type="RefSeq" id="WP_284194493.1">
    <property type="nucleotide sequence ID" value="NZ_BSOG01000001.1"/>
</dbReference>
<dbReference type="InterPro" id="IPR006145">
    <property type="entry name" value="PsdUridine_synth_RsuA/RluA"/>
</dbReference>